<proteinExistence type="inferred from homology"/>
<evidence type="ECO:0000313" key="8">
    <source>
        <dbReference type="Proteomes" id="UP001634394"/>
    </source>
</evidence>
<dbReference type="GO" id="GO:0005634">
    <property type="term" value="C:nucleus"/>
    <property type="evidence" value="ECO:0007669"/>
    <property type="project" value="UniProtKB-SubCell"/>
</dbReference>
<dbReference type="PANTHER" id="PTHR10015">
    <property type="entry name" value="HEAT SHOCK TRANSCRIPTION FACTOR"/>
    <property type="match status" value="1"/>
</dbReference>
<gene>
    <name evidence="7" type="ORF">ACJMK2_009172</name>
</gene>
<organism evidence="7 8">
    <name type="scientific">Sinanodonta woodiana</name>
    <name type="common">Chinese pond mussel</name>
    <name type="synonym">Anodonta woodiana</name>
    <dbReference type="NCBI Taxonomy" id="1069815"/>
    <lineage>
        <taxon>Eukaryota</taxon>
        <taxon>Metazoa</taxon>
        <taxon>Spiralia</taxon>
        <taxon>Lophotrochozoa</taxon>
        <taxon>Mollusca</taxon>
        <taxon>Bivalvia</taxon>
        <taxon>Autobranchia</taxon>
        <taxon>Heteroconchia</taxon>
        <taxon>Palaeoheterodonta</taxon>
        <taxon>Unionida</taxon>
        <taxon>Unionoidea</taxon>
        <taxon>Unionidae</taxon>
        <taxon>Unioninae</taxon>
        <taxon>Sinanodonta</taxon>
    </lineage>
</organism>
<dbReference type="EMBL" id="JBJQND010000012">
    <property type="protein sequence ID" value="KAL3858923.1"/>
    <property type="molecule type" value="Genomic_DNA"/>
</dbReference>
<accession>A0ABD3VDR3</accession>
<dbReference type="InterPro" id="IPR000232">
    <property type="entry name" value="HSF_DNA-bd"/>
</dbReference>
<keyword evidence="4" id="KW-0539">Nucleus</keyword>
<comment type="subcellular location">
    <subcellularLocation>
        <location evidence="1">Nucleus</location>
    </subcellularLocation>
</comment>
<keyword evidence="3" id="KW-0238">DNA-binding</keyword>
<protein>
    <recommendedName>
        <fullName evidence="6">HSF-type DNA-binding domain-containing protein</fullName>
    </recommendedName>
</protein>
<evidence type="ECO:0000256" key="1">
    <source>
        <dbReference type="ARBA" id="ARBA00004123"/>
    </source>
</evidence>
<evidence type="ECO:0000256" key="2">
    <source>
        <dbReference type="ARBA" id="ARBA00006403"/>
    </source>
</evidence>
<name>A0ABD3VDR3_SINWO</name>
<evidence type="ECO:0000256" key="5">
    <source>
        <dbReference type="RuleBase" id="RU004020"/>
    </source>
</evidence>
<sequence length="458" mass="51903">MENRRCNLPISPPRLANDTVIKFPKKLWRIANSCTTGAIFWNNDGSAIKLHKAKFERQYLSSSASYFKTRNFLSFVRQLNIYGFRKITNSSRDNYLNYAILEYEHPKFQRGHPELLSFVERNTKKKYSERDNEGQYIKTKQQVKLSTLDHASIKSLSNFLHPGCNLTQGHVHERHYTHGNNQTWVSSTSDFQNISPTKIHQQVMGALNVRKEVQYSDHSKLLSKLNQNADPKNSVPAKQFDGLVDQSSNLRNTQIVPTSLDSIFCLHTSSSSNIGTSVSVTSSAHDSVSNRMSSYLPITFITNMDSEPVQPKLLQVSVPRVMQGDTIFNRPGSIGYAAIKEDMLEKRLFKMFPEEHEEKNIFQAEQCRPIPHNDTDNSSLNVNFMKAYNNYMEKFDNIDGCITKEVGINGIDGSENLITKAYYDPVAGTVTLFLPSMNGNIDTSEEYIVVPVVSGTSE</sequence>
<dbReference type="InterPro" id="IPR036390">
    <property type="entry name" value="WH_DNA-bd_sf"/>
</dbReference>
<dbReference type="GO" id="GO:0003677">
    <property type="term" value="F:DNA binding"/>
    <property type="evidence" value="ECO:0007669"/>
    <property type="project" value="UniProtKB-KW"/>
</dbReference>
<reference evidence="7 8" key="1">
    <citation type="submission" date="2024-11" db="EMBL/GenBank/DDBJ databases">
        <title>Chromosome-level genome assembly of the freshwater bivalve Anodonta woodiana.</title>
        <authorList>
            <person name="Chen X."/>
        </authorList>
    </citation>
    <scope>NUCLEOTIDE SEQUENCE [LARGE SCALE GENOMIC DNA]</scope>
    <source>
        <strain evidence="7">MN2024</strain>
        <tissue evidence="7">Gills</tissue>
    </source>
</reference>
<dbReference type="SMART" id="SM00415">
    <property type="entry name" value="HSF"/>
    <property type="match status" value="1"/>
</dbReference>
<evidence type="ECO:0000259" key="6">
    <source>
        <dbReference type="SMART" id="SM00415"/>
    </source>
</evidence>
<evidence type="ECO:0000256" key="4">
    <source>
        <dbReference type="ARBA" id="ARBA00023242"/>
    </source>
</evidence>
<dbReference type="InterPro" id="IPR036388">
    <property type="entry name" value="WH-like_DNA-bd_sf"/>
</dbReference>
<dbReference type="Gene3D" id="1.10.10.10">
    <property type="entry name" value="Winged helix-like DNA-binding domain superfamily/Winged helix DNA-binding domain"/>
    <property type="match status" value="1"/>
</dbReference>
<comment type="caution">
    <text evidence="7">The sequence shown here is derived from an EMBL/GenBank/DDBJ whole genome shotgun (WGS) entry which is preliminary data.</text>
</comment>
<comment type="similarity">
    <text evidence="2 5">Belongs to the HSF family.</text>
</comment>
<dbReference type="PANTHER" id="PTHR10015:SF465">
    <property type="entry name" value="HSF-TYPE DNA-BINDING DOMAIN-CONTAINING PROTEIN"/>
    <property type="match status" value="1"/>
</dbReference>
<keyword evidence="8" id="KW-1185">Reference proteome</keyword>
<dbReference type="AlphaFoldDB" id="A0ABD3VDR3"/>
<dbReference type="Pfam" id="PF00447">
    <property type="entry name" value="HSF_DNA-bind"/>
    <property type="match status" value="1"/>
</dbReference>
<evidence type="ECO:0000256" key="3">
    <source>
        <dbReference type="ARBA" id="ARBA00023125"/>
    </source>
</evidence>
<feature type="domain" description="HSF-type DNA-binding" evidence="6">
    <location>
        <begin position="19"/>
        <end position="122"/>
    </location>
</feature>
<dbReference type="Proteomes" id="UP001634394">
    <property type="component" value="Unassembled WGS sequence"/>
</dbReference>
<evidence type="ECO:0000313" key="7">
    <source>
        <dbReference type="EMBL" id="KAL3858923.1"/>
    </source>
</evidence>
<dbReference type="SUPFAM" id="SSF46785">
    <property type="entry name" value="Winged helix' DNA-binding domain"/>
    <property type="match status" value="1"/>
</dbReference>